<feature type="active site" evidence="5">
    <location>
        <position position="66"/>
    </location>
</feature>
<dbReference type="InterPro" id="IPR019533">
    <property type="entry name" value="Peptidase_S26"/>
</dbReference>
<evidence type="ECO:0000256" key="4">
    <source>
        <dbReference type="ARBA" id="ARBA00022801"/>
    </source>
</evidence>
<feature type="non-terminal residue" evidence="8">
    <location>
        <position position="1"/>
    </location>
</feature>
<dbReference type="PROSITE" id="PS00761">
    <property type="entry name" value="SPASE_I_3"/>
    <property type="match status" value="1"/>
</dbReference>
<dbReference type="Pfam" id="PF10502">
    <property type="entry name" value="Peptidase_S26"/>
    <property type="match status" value="1"/>
</dbReference>
<evidence type="ECO:0000256" key="3">
    <source>
        <dbReference type="ARBA" id="ARBA00013208"/>
    </source>
</evidence>
<dbReference type="InterPro" id="IPR036286">
    <property type="entry name" value="LexA/Signal_pep-like_sf"/>
</dbReference>
<evidence type="ECO:0000256" key="2">
    <source>
        <dbReference type="ARBA" id="ARBA00009370"/>
    </source>
</evidence>
<evidence type="ECO:0000313" key="8">
    <source>
        <dbReference type="EMBL" id="PIU68722.1"/>
    </source>
</evidence>
<dbReference type="Gene3D" id="2.10.109.10">
    <property type="entry name" value="Umud Fragment, subunit A"/>
    <property type="match status" value="1"/>
</dbReference>
<dbReference type="GO" id="GO:0004252">
    <property type="term" value="F:serine-type endopeptidase activity"/>
    <property type="evidence" value="ECO:0007669"/>
    <property type="project" value="InterPro"/>
</dbReference>
<dbReference type="NCBIfam" id="TIGR02227">
    <property type="entry name" value="sigpep_I_bact"/>
    <property type="match status" value="1"/>
</dbReference>
<dbReference type="EMBL" id="PEWD01000060">
    <property type="protein sequence ID" value="PIU68722.1"/>
    <property type="molecule type" value="Genomic_DNA"/>
</dbReference>
<dbReference type="PANTHER" id="PTHR43390:SF1">
    <property type="entry name" value="CHLOROPLAST PROCESSING PEPTIDASE"/>
    <property type="match status" value="1"/>
</dbReference>
<dbReference type="InterPro" id="IPR019758">
    <property type="entry name" value="Pept_S26A_signal_pept_1_CS"/>
</dbReference>
<reference evidence="9" key="1">
    <citation type="submission" date="2017-09" db="EMBL/GenBank/DDBJ databases">
        <title>Depth-based differentiation of microbial function through sediment-hosted aquifers and enrichment of novel symbionts in the deep terrestrial subsurface.</title>
        <authorList>
            <person name="Probst A.J."/>
            <person name="Ladd B."/>
            <person name="Jarett J.K."/>
            <person name="Geller-Mcgrath D.E."/>
            <person name="Sieber C.M.K."/>
            <person name="Emerson J.B."/>
            <person name="Anantharaman K."/>
            <person name="Thomas B.C."/>
            <person name="Malmstrom R."/>
            <person name="Stieglmeier M."/>
            <person name="Klingl A."/>
            <person name="Woyke T."/>
            <person name="Ryan C.M."/>
            <person name="Banfield J.F."/>
        </authorList>
    </citation>
    <scope>NUCLEOTIDE SEQUENCE [LARGE SCALE GENOMIC DNA]</scope>
</reference>
<dbReference type="EC" id="3.4.21.89" evidence="3 6"/>
<keyword evidence="6" id="KW-0645">Protease</keyword>
<comment type="caution">
    <text evidence="8">The sequence shown here is derived from an EMBL/GenBank/DDBJ whole genome shotgun (WGS) entry which is preliminary data.</text>
</comment>
<sequence length="211" mass="24426">KKYMEENIQKPTIAQEVYLKPQTEESFSKKLGLFLVDFLQTFLIAAAIFIFVYHFLCQPNQILGASMEPNFNNGEYILTDKITYRLRQPKRGDVIVFQYPGNLKTDFFKRIIAEPGESILIHNGRVYVFNEENPNGVELKEYYIPDDFYTSGGSRFPTDIKTLVPLDSYFVLGDNREKSSDSRAWGTVPREDIIGRAIFRYWPPSKIGIVK</sequence>
<dbReference type="GO" id="GO:0016020">
    <property type="term" value="C:membrane"/>
    <property type="evidence" value="ECO:0007669"/>
    <property type="project" value="UniProtKB-SubCell"/>
</dbReference>
<feature type="domain" description="Peptidase S26" evidence="7">
    <location>
        <begin position="36"/>
        <end position="202"/>
    </location>
</feature>
<evidence type="ECO:0000256" key="1">
    <source>
        <dbReference type="ARBA" id="ARBA00000677"/>
    </source>
</evidence>
<keyword evidence="6" id="KW-1133">Transmembrane helix</keyword>
<name>A0A2M7AMW4_UNCKA</name>
<dbReference type="Proteomes" id="UP000229916">
    <property type="component" value="Unassembled WGS sequence"/>
</dbReference>
<evidence type="ECO:0000256" key="6">
    <source>
        <dbReference type="RuleBase" id="RU362042"/>
    </source>
</evidence>
<dbReference type="AlphaFoldDB" id="A0A2M7AMW4"/>
<gene>
    <name evidence="8" type="primary">lepB</name>
    <name evidence="8" type="ORF">COS81_02840</name>
</gene>
<keyword evidence="6" id="KW-0812">Transmembrane</keyword>
<feature type="transmembrane region" description="Helical" evidence="6">
    <location>
        <begin position="31"/>
        <end position="56"/>
    </location>
</feature>
<comment type="similarity">
    <text evidence="2 6">Belongs to the peptidase S26 family.</text>
</comment>
<dbReference type="PROSITE" id="PS00760">
    <property type="entry name" value="SPASE_I_2"/>
    <property type="match status" value="1"/>
</dbReference>
<feature type="active site" evidence="5">
    <location>
        <position position="109"/>
    </location>
</feature>
<dbReference type="GO" id="GO:0009003">
    <property type="term" value="F:signal peptidase activity"/>
    <property type="evidence" value="ECO:0007669"/>
    <property type="project" value="UniProtKB-EC"/>
</dbReference>
<dbReference type="PANTHER" id="PTHR43390">
    <property type="entry name" value="SIGNAL PEPTIDASE I"/>
    <property type="match status" value="1"/>
</dbReference>
<evidence type="ECO:0000259" key="7">
    <source>
        <dbReference type="Pfam" id="PF10502"/>
    </source>
</evidence>
<accession>A0A2M7AMW4</accession>
<evidence type="ECO:0000313" key="9">
    <source>
        <dbReference type="Proteomes" id="UP000229916"/>
    </source>
</evidence>
<comment type="subcellular location">
    <subcellularLocation>
        <location evidence="6">Membrane</location>
        <topology evidence="6">Single-pass type II membrane protein</topology>
    </subcellularLocation>
</comment>
<proteinExistence type="inferred from homology"/>
<dbReference type="GO" id="GO:0006465">
    <property type="term" value="P:signal peptide processing"/>
    <property type="evidence" value="ECO:0007669"/>
    <property type="project" value="InterPro"/>
</dbReference>
<protein>
    <recommendedName>
        <fullName evidence="3 6">Signal peptidase I</fullName>
        <ecNumber evidence="3 6">3.4.21.89</ecNumber>
    </recommendedName>
</protein>
<organism evidence="8 9">
    <name type="scientific">candidate division WWE3 bacterium CG06_land_8_20_14_3_00_42_16</name>
    <dbReference type="NCBI Taxonomy" id="1975083"/>
    <lineage>
        <taxon>Bacteria</taxon>
        <taxon>Katanobacteria</taxon>
    </lineage>
</organism>
<dbReference type="SUPFAM" id="SSF51306">
    <property type="entry name" value="LexA/Signal peptidase"/>
    <property type="match status" value="1"/>
</dbReference>
<dbReference type="CDD" id="cd06530">
    <property type="entry name" value="S26_SPase_I"/>
    <property type="match status" value="1"/>
</dbReference>
<dbReference type="InterPro" id="IPR000223">
    <property type="entry name" value="Pept_S26A_signal_pept_1"/>
</dbReference>
<comment type="catalytic activity">
    <reaction evidence="1 6">
        <text>Cleavage of hydrophobic, N-terminal signal or leader sequences from secreted and periplasmic proteins.</text>
        <dbReference type="EC" id="3.4.21.89"/>
    </reaction>
</comment>
<evidence type="ECO:0000256" key="5">
    <source>
        <dbReference type="PIRSR" id="PIRSR600223-1"/>
    </source>
</evidence>
<keyword evidence="4 6" id="KW-0378">Hydrolase</keyword>
<dbReference type="InterPro" id="IPR019757">
    <property type="entry name" value="Pept_S26A_signal_pept_1_Lys-AS"/>
</dbReference>
<keyword evidence="6" id="KW-0472">Membrane</keyword>
<dbReference type="PRINTS" id="PR00727">
    <property type="entry name" value="LEADERPTASE"/>
</dbReference>